<dbReference type="GO" id="GO:0005829">
    <property type="term" value="C:cytosol"/>
    <property type="evidence" value="ECO:0007669"/>
    <property type="project" value="TreeGrafter"/>
</dbReference>
<dbReference type="AlphaFoldDB" id="A0A1A9ZMM5"/>
<keyword evidence="3" id="KW-0732">Signal</keyword>
<feature type="region of interest" description="Disordered" evidence="1">
    <location>
        <begin position="260"/>
        <end position="296"/>
    </location>
</feature>
<feature type="signal peptide" evidence="3">
    <location>
        <begin position="1"/>
        <end position="17"/>
    </location>
</feature>
<evidence type="ECO:0008006" key="6">
    <source>
        <dbReference type="Google" id="ProtNLM"/>
    </source>
</evidence>
<dbReference type="PANTHER" id="PTHR15644">
    <property type="entry name" value="OSTEOPETROSIS ASSOCIATED TRANSMEMBRANE PROTEIN 1"/>
    <property type="match status" value="1"/>
</dbReference>
<dbReference type="VEuPathDB" id="VectorBase:GPAI019374"/>
<feature type="transmembrane region" description="Helical" evidence="2">
    <location>
        <begin position="214"/>
        <end position="232"/>
    </location>
</feature>
<dbReference type="InterPro" id="IPR019172">
    <property type="entry name" value="Osteopetrosis-assoc_TM_1"/>
</dbReference>
<keyword evidence="2" id="KW-0812">Transmembrane</keyword>
<dbReference type="PANTHER" id="PTHR15644:SF2">
    <property type="entry name" value="OSTEOPETROSIS-ASSOCIATED TRANSMEMBRANE PROTEIN 1"/>
    <property type="match status" value="1"/>
</dbReference>
<dbReference type="EnsemblMetazoa" id="GPAI019374-RA">
    <property type="protein sequence ID" value="GPAI019374-PA"/>
    <property type="gene ID" value="GPAI019374"/>
</dbReference>
<evidence type="ECO:0000256" key="2">
    <source>
        <dbReference type="SAM" id="Phobius"/>
    </source>
</evidence>
<reference evidence="4" key="2">
    <citation type="submission" date="2020-05" db="UniProtKB">
        <authorList>
            <consortium name="EnsemblMetazoa"/>
        </authorList>
    </citation>
    <scope>IDENTIFICATION</scope>
    <source>
        <strain evidence="4">IAEA</strain>
    </source>
</reference>
<sequence length="296" mass="33679">MFERLVLKLYLILQAYAFATKLDTEPSCSKLLAELGDFQKNLVTCVTHNSVPVQICSNCKIVYGNMTKQYKKLSNCSEYFDQDRLNLIPTTQNLLSSIWSKAYCNGKYFGKTVFSGYPYKCYFLSIYHVTECDQDDALQKYTDKNEELSTCINKTANNEVCATCLHLYRDLNSYFTSLNQRYNGKVCFEMQDQMNRTRNHWSKGLKCCQRKPKLTYFTIALAFVISLPMIFYTSSYIITIQRENNHGTLHDEDPLLNVPAPTASTSSTATPGATSLPTTSSTNLNETTSAISKKIF</sequence>
<evidence type="ECO:0000256" key="1">
    <source>
        <dbReference type="SAM" id="MobiDB-lite"/>
    </source>
</evidence>
<dbReference type="Proteomes" id="UP000092445">
    <property type="component" value="Unassembled WGS sequence"/>
</dbReference>
<keyword evidence="5" id="KW-1185">Reference proteome</keyword>
<reference evidence="5" key="1">
    <citation type="submission" date="2014-03" db="EMBL/GenBank/DDBJ databases">
        <authorList>
            <person name="Aksoy S."/>
            <person name="Warren W."/>
            <person name="Wilson R.K."/>
        </authorList>
    </citation>
    <scope>NUCLEOTIDE SEQUENCE [LARGE SCALE GENOMIC DNA]</scope>
    <source>
        <strain evidence="5">IAEA</strain>
    </source>
</reference>
<dbReference type="STRING" id="7398.A0A1A9ZMM5"/>
<feature type="compositionally biased region" description="Low complexity" evidence="1">
    <location>
        <begin position="260"/>
        <end position="289"/>
    </location>
</feature>
<keyword evidence="2" id="KW-1133">Transmembrane helix</keyword>
<protein>
    <recommendedName>
        <fullName evidence="6">Osteopetrosis-associated transmembrane protein 1</fullName>
    </recommendedName>
</protein>
<dbReference type="Pfam" id="PF09777">
    <property type="entry name" value="OSTMP1"/>
    <property type="match status" value="1"/>
</dbReference>
<organism evidence="4 5">
    <name type="scientific">Glossina pallidipes</name>
    <name type="common">Tsetse fly</name>
    <dbReference type="NCBI Taxonomy" id="7398"/>
    <lineage>
        <taxon>Eukaryota</taxon>
        <taxon>Metazoa</taxon>
        <taxon>Ecdysozoa</taxon>
        <taxon>Arthropoda</taxon>
        <taxon>Hexapoda</taxon>
        <taxon>Insecta</taxon>
        <taxon>Pterygota</taxon>
        <taxon>Neoptera</taxon>
        <taxon>Endopterygota</taxon>
        <taxon>Diptera</taxon>
        <taxon>Brachycera</taxon>
        <taxon>Muscomorpha</taxon>
        <taxon>Hippoboscoidea</taxon>
        <taxon>Glossinidae</taxon>
        <taxon>Glossina</taxon>
    </lineage>
</organism>
<keyword evidence="2" id="KW-0472">Membrane</keyword>
<evidence type="ECO:0000256" key="3">
    <source>
        <dbReference type="SAM" id="SignalP"/>
    </source>
</evidence>
<feature type="chain" id="PRO_5008403039" description="Osteopetrosis-associated transmembrane protein 1" evidence="3">
    <location>
        <begin position="18"/>
        <end position="296"/>
    </location>
</feature>
<name>A0A1A9ZMM5_GLOPL</name>
<evidence type="ECO:0000313" key="4">
    <source>
        <dbReference type="EnsemblMetazoa" id="GPAI019374-PA"/>
    </source>
</evidence>
<evidence type="ECO:0000313" key="5">
    <source>
        <dbReference type="Proteomes" id="UP000092445"/>
    </source>
</evidence>
<proteinExistence type="predicted"/>
<accession>A0A1A9ZMM5</accession>